<evidence type="ECO:0000256" key="4">
    <source>
        <dbReference type="PROSITE-ProRule" id="PRU00335"/>
    </source>
</evidence>
<organism evidence="7 8">
    <name type="scientific">Kitasatospora cystarginea</name>
    <dbReference type="NCBI Taxonomy" id="58350"/>
    <lineage>
        <taxon>Bacteria</taxon>
        <taxon>Bacillati</taxon>
        <taxon>Actinomycetota</taxon>
        <taxon>Actinomycetes</taxon>
        <taxon>Kitasatosporales</taxon>
        <taxon>Streptomycetaceae</taxon>
        <taxon>Kitasatospora</taxon>
    </lineage>
</organism>
<dbReference type="Proteomes" id="UP001500305">
    <property type="component" value="Unassembled WGS sequence"/>
</dbReference>
<feature type="region of interest" description="Disordered" evidence="5">
    <location>
        <begin position="1"/>
        <end position="22"/>
    </location>
</feature>
<evidence type="ECO:0000256" key="5">
    <source>
        <dbReference type="SAM" id="MobiDB-lite"/>
    </source>
</evidence>
<comment type="caution">
    <text evidence="7">The sequence shown here is derived from an EMBL/GenBank/DDBJ whole genome shotgun (WGS) entry which is preliminary data.</text>
</comment>
<reference evidence="7 8" key="1">
    <citation type="journal article" date="2019" name="Int. J. Syst. Evol. Microbiol.">
        <title>The Global Catalogue of Microorganisms (GCM) 10K type strain sequencing project: providing services to taxonomists for standard genome sequencing and annotation.</title>
        <authorList>
            <consortium name="The Broad Institute Genomics Platform"/>
            <consortium name="The Broad Institute Genome Sequencing Center for Infectious Disease"/>
            <person name="Wu L."/>
            <person name="Ma J."/>
        </authorList>
    </citation>
    <scope>NUCLEOTIDE SEQUENCE [LARGE SCALE GENOMIC DNA]</scope>
    <source>
        <strain evidence="7 8">JCM 7356</strain>
    </source>
</reference>
<keyword evidence="8" id="KW-1185">Reference proteome</keyword>
<accession>A0ABN3E8B1</accession>
<keyword evidence="2 4" id="KW-0238">DNA-binding</keyword>
<dbReference type="Pfam" id="PF02909">
    <property type="entry name" value="TetR_C_1"/>
    <property type="match status" value="1"/>
</dbReference>
<sequence>MTDQPTTSIWLRPERSGRGPAPTFDRDRLAAAGVALADTHGLAAVTMRAVAQSLGSAPASLYRYVTTRDELLELMIDQVNGEMCYDGLGTGRWLGDLLALARQGRGTYLRHPWLLDALASRSPLGPEAVGYLEHALAALADHPATWRTRLEAVSVMNSVVASLSRAEITRQLPGQTAPQWQQAQQEYLADVVASGRHPYLTAALAQAAPAAGPEPADRIFDRIITRVLTGLLGADGV</sequence>
<evidence type="ECO:0000256" key="1">
    <source>
        <dbReference type="ARBA" id="ARBA00023015"/>
    </source>
</evidence>
<proteinExistence type="predicted"/>
<evidence type="ECO:0000259" key="6">
    <source>
        <dbReference type="PROSITE" id="PS50977"/>
    </source>
</evidence>
<dbReference type="Pfam" id="PF00440">
    <property type="entry name" value="TetR_N"/>
    <property type="match status" value="1"/>
</dbReference>
<evidence type="ECO:0000313" key="7">
    <source>
        <dbReference type="EMBL" id="GAA2250548.1"/>
    </source>
</evidence>
<feature type="DNA-binding region" description="H-T-H motif" evidence="4">
    <location>
        <begin position="46"/>
        <end position="65"/>
    </location>
</feature>
<dbReference type="Gene3D" id="1.10.357.10">
    <property type="entry name" value="Tetracycline Repressor, domain 2"/>
    <property type="match status" value="1"/>
</dbReference>
<dbReference type="EMBL" id="BAAATR010000015">
    <property type="protein sequence ID" value="GAA2250548.1"/>
    <property type="molecule type" value="Genomic_DNA"/>
</dbReference>
<protein>
    <submittedName>
        <fullName evidence="7">TetR/AcrR family transcriptional regulator C-terminal domain-containing protein</fullName>
    </submittedName>
</protein>
<dbReference type="PROSITE" id="PS50977">
    <property type="entry name" value="HTH_TETR_2"/>
    <property type="match status" value="1"/>
</dbReference>
<feature type="domain" description="HTH tetR-type" evidence="6">
    <location>
        <begin position="23"/>
        <end position="83"/>
    </location>
</feature>
<dbReference type="InterPro" id="IPR036271">
    <property type="entry name" value="Tet_transcr_reg_TetR-rel_C_sf"/>
</dbReference>
<dbReference type="RefSeq" id="WP_344637496.1">
    <property type="nucleotide sequence ID" value="NZ_BAAATR010000015.1"/>
</dbReference>
<dbReference type="PANTHER" id="PTHR30055:SF151">
    <property type="entry name" value="TRANSCRIPTIONAL REGULATORY PROTEIN"/>
    <property type="match status" value="1"/>
</dbReference>
<dbReference type="InterPro" id="IPR001647">
    <property type="entry name" value="HTH_TetR"/>
</dbReference>
<dbReference type="SUPFAM" id="SSF46689">
    <property type="entry name" value="Homeodomain-like"/>
    <property type="match status" value="1"/>
</dbReference>
<keyword evidence="3" id="KW-0804">Transcription</keyword>
<dbReference type="Gene3D" id="1.10.10.60">
    <property type="entry name" value="Homeodomain-like"/>
    <property type="match status" value="1"/>
</dbReference>
<dbReference type="InterPro" id="IPR004111">
    <property type="entry name" value="Repressor_TetR_C"/>
</dbReference>
<dbReference type="SUPFAM" id="SSF48498">
    <property type="entry name" value="Tetracyclin repressor-like, C-terminal domain"/>
    <property type="match status" value="1"/>
</dbReference>
<dbReference type="InterPro" id="IPR009057">
    <property type="entry name" value="Homeodomain-like_sf"/>
</dbReference>
<dbReference type="PANTHER" id="PTHR30055">
    <property type="entry name" value="HTH-TYPE TRANSCRIPTIONAL REGULATOR RUTR"/>
    <property type="match status" value="1"/>
</dbReference>
<name>A0ABN3E8B1_9ACTN</name>
<evidence type="ECO:0000256" key="2">
    <source>
        <dbReference type="ARBA" id="ARBA00023125"/>
    </source>
</evidence>
<gene>
    <name evidence="7" type="ORF">GCM10010430_36720</name>
</gene>
<keyword evidence="1" id="KW-0805">Transcription regulation</keyword>
<dbReference type="InterPro" id="IPR050109">
    <property type="entry name" value="HTH-type_TetR-like_transc_reg"/>
</dbReference>
<evidence type="ECO:0000313" key="8">
    <source>
        <dbReference type="Proteomes" id="UP001500305"/>
    </source>
</evidence>
<evidence type="ECO:0000256" key="3">
    <source>
        <dbReference type="ARBA" id="ARBA00023163"/>
    </source>
</evidence>